<evidence type="ECO:0000313" key="10">
    <source>
        <dbReference type="Proteomes" id="UP001210211"/>
    </source>
</evidence>
<comment type="cofactor">
    <cofactor evidence="6">
        <name>heme</name>
        <dbReference type="ChEBI" id="CHEBI:30413"/>
    </cofactor>
</comment>
<evidence type="ECO:0000256" key="4">
    <source>
        <dbReference type="ARBA" id="ARBA00023002"/>
    </source>
</evidence>
<evidence type="ECO:0008006" key="11">
    <source>
        <dbReference type="Google" id="ProtNLM"/>
    </source>
</evidence>
<dbReference type="PROSITE" id="PS00086">
    <property type="entry name" value="CYTOCHROME_P450"/>
    <property type="match status" value="1"/>
</dbReference>
<feature type="binding site" description="axial binding residue" evidence="6">
    <location>
        <position position="442"/>
    </location>
    <ligand>
        <name>heme</name>
        <dbReference type="ChEBI" id="CHEBI:30413"/>
    </ligand>
    <ligandPart>
        <name>Fe</name>
        <dbReference type="ChEBI" id="CHEBI:18248"/>
    </ligandPart>
</feature>
<comment type="similarity">
    <text evidence="1 7">Belongs to the cytochrome P450 family.</text>
</comment>
<keyword evidence="3" id="KW-0611">Plant defense</keyword>
<dbReference type="GO" id="GO:0005506">
    <property type="term" value="F:iron ion binding"/>
    <property type="evidence" value="ECO:0007669"/>
    <property type="project" value="InterPro"/>
</dbReference>
<evidence type="ECO:0000256" key="2">
    <source>
        <dbReference type="ARBA" id="ARBA00022723"/>
    </source>
</evidence>
<keyword evidence="4 7" id="KW-0560">Oxidoreductase</keyword>
<evidence type="ECO:0000256" key="3">
    <source>
        <dbReference type="ARBA" id="ARBA00022821"/>
    </source>
</evidence>
<dbReference type="PANTHER" id="PTHR47950:SF48">
    <property type="entry name" value="CYTOCHROME P450 FAMILY PROTEIN, EXPRESSED"/>
    <property type="match status" value="1"/>
</dbReference>
<dbReference type="Pfam" id="PF00067">
    <property type="entry name" value="p450"/>
    <property type="match status" value="1"/>
</dbReference>
<comment type="caution">
    <text evidence="9">The sequence shown here is derived from an EMBL/GenBank/DDBJ whole genome shotgun (WGS) entry which is preliminary data.</text>
</comment>
<protein>
    <recommendedName>
        <fullName evidence="11">Cytochrome P450</fullName>
    </recommendedName>
</protein>
<dbReference type="PRINTS" id="PR00385">
    <property type="entry name" value="P450"/>
</dbReference>
<gene>
    <name evidence="9" type="ORF">LUZ61_013672</name>
</gene>
<name>A0AAD5WAZ9_9POAL</name>
<dbReference type="GO" id="GO:0006952">
    <property type="term" value="P:defense response"/>
    <property type="evidence" value="ECO:0007669"/>
    <property type="project" value="UniProtKB-KW"/>
</dbReference>
<evidence type="ECO:0000256" key="5">
    <source>
        <dbReference type="ARBA" id="ARBA00023004"/>
    </source>
</evidence>
<dbReference type="InterPro" id="IPR017972">
    <property type="entry name" value="Cyt_P450_CS"/>
</dbReference>
<evidence type="ECO:0000256" key="8">
    <source>
        <dbReference type="SAM" id="Phobius"/>
    </source>
</evidence>
<dbReference type="GO" id="GO:0020037">
    <property type="term" value="F:heme binding"/>
    <property type="evidence" value="ECO:0007669"/>
    <property type="project" value="InterPro"/>
</dbReference>
<accession>A0AAD5WAZ9</accession>
<keyword evidence="5 6" id="KW-0408">Iron</keyword>
<reference evidence="9 10" key="1">
    <citation type="journal article" date="2022" name="Cell">
        <title>Repeat-based holocentromeres influence genome architecture and karyotype evolution.</title>
        <authorList>
            <person name="Hofstatter P.G."/>
            <person name="Thangavel G."/>
            <person name="Lux T."/>
            <person name="Neumann P."/>
            <person name="Vondrak T."/>
            <person name="Novak P."/>
            <person name="Zhang M."/>
            <person name="Costa L."/>
            <person name="Castellani M."/>
            <person name="Scott A."/>
            <person name="Toegelov H."/>
            <person name="Fuchs J."/>
            <person name="Mata-Sucre Y."/>
            <person name="Dias Y."/>
            <person name="Vanzela A.L.L."/>
            <person name="Huettel B."/>
            <person name="Almeida C.C.S."/>
            <person name="Simkova H."/>
            <person name="Souza G."/>
            <person name="Pedrosa-Harand A."/>
            <person name="Macas J."/>
            <person name="Mayer K.F.X."/>
            <person name="Houben A."/>
            <person name="Marques A."/>
        </authorList>
    </citation>
    <scope>NUCLEOTIDE SEQUENCE [LARGE SCALE GENOMIC DNA]</scope>
    <source>
        <strain evidence="9">RhyTen1mFocal</strain>
    </source>
</reference>
<dbReference type="AlphaFoldDB" id="A0AAD5WAZ9"/>
<proteinExistence type="inferred from homology"/>
<evidence type="ECO:0000256" key="6">
    <source>
        <dbReference type="PIRSR" id="PIRSR602401-1"/>
    </source>
</evidence>
<dbReference type="PRINTS" id="PR00463">
    <property type="entry name" value="EP450I"/>
</dbReference>
<evidence type="ECO:0000256" key="7">
    <source>
        <dbReference type="RuleBase" id="RU000461"/>
    </source>
</evidence>
<dbReference type="CDD" id="cd11073">
    <property type="entry name" value="CYP76-like"/>
    <property type="match status" value="1"/>
</dbReference>
<dbReference type="Proteomes" id="UP001210211">
    <property type="component" value="Unassembled WGS sequence"/>
</dbReference>
<dbReference type="EMBL" id="JAMRDG010000002">
    <property type="protein sequence ID" value="KAJ3684508.1"/>
    <property type="molecule type" value="Genomic_DNA"/>
</dbReference>
<keyword evidence="8" id="KW-1133">Transmembrane helix</keyword>
<keyword evidence="7" id="KW-0503">Monooxygenase</keyword>
<dbReference type="SUPFAM" id="SSF48264">
    <property type="entry name" value="Cytochrome P450"/>
    <property type="match status" value="1"/>
</dbReference>
<sequence length="512" mass="57643">MEVDALSLLLSVSLLLIFLFFLKHKTKRSLYPLPPGPRSLPLIGNLLQLGPTTKPHITFTSLSKTYGPIFSLQLGQVTTIVISSQEYAKQVFTNHDLALAGRHEPDAVRVQSHHEWSIPWLPPGPRWRSLRRICTTELFASQRLDSYVSLRKQKMQELLNFVNKSAKEGTPVEIGPAAFTTTLNLLSYTIFSTDLAGLNSDSSQEFKKTVEDIMVEAGGPNVSDFFPVLTPLDLQGVRRRMDQLIRVLHRAFDEQIDRRIKNREEGIIAPNDLLDVLLDSDLGAEESEFRQSLKSVFGDLFAAGTDTSSNTVEWAMAELLQNPIAMAKACNELASVIGPEREMEESDIGRLPYLQAVVKETLRLHPPVPFLLPRRAQETVELGGYLIPKDAKLLVNVWAIGRDETTWPDPLKFRPERFLEREIDFKGRDFELIPFGAGRRICPGLPLAYRMVHLMLGSLLHQFEWKLPEEEAKCGVDMSEKFGVTLAMARHVKAIAIPIPGLYNKNETLAKK</sequence>
<evidence type="ECO:0000256" key="1">
    <source>
        <dbReference type="ARBA" id="ARBA00010617"/>
    </source>
</evidence>
<keyword evidence="10" id="KW-1185">Reference proteome</keyword>
<dbReference type="PANTHER" id="PTHR47950">
    <property type="entry name" value="CYTOCHROME P450, FAMILY 76, SUBFAMILY C, POLYPEPTIDE 5-RELATED"/>
    <property type="match status" value="1"/>
</dbReference>
<dbReference type="GO" id="GO:0016709">
    <property type="term" value="F:oxidoreductase activity, acting on paired donors, with incorporation or reduction of molecular oxygen, NAD(P)H as one donor, and incorporation of one atom of oxygen"/>
    <property type="evidence" value="ECO:0007669"/>
    <property type="project" value="UniProtKB-ARBA"/>
</dbReference>
<organism evidence="9 10">
    <name type="scientific">Rhynchospora tenuis</name>
    <dbReference type="NCBI Taxonomy" id="198213"/>
    <lineage>
        <taxon>Eukaryota</taxon>
        <taxon>Viridiplantae</taxon>
        <taxon>Streptophyta</taxon>
        <taxon>Embryophyta</taxon>
        <taxon>Tracheophyta</taxon>
        <taxon>Spermatophyta</taxon>
        <taxon>Magnoliopsida</taxon>
        <taxon>Liliopsida</taxon>
        <taxon>Poales</taxon>
        <taxon>Cyperaceae</taxon>
        <taxon>Cyperoideae</taxon>
        <taxon>Rhynchosporeae</taxon>
        <taxon>Rhynchospora</taxon>
    </lineage>
</organism>
<keyword evidence="8" id="KW-0472">Membrane</keyword>
<evidence type="ECO:0000313" key="9">
    <source>
        <dbReference type="EMBL" id="KAJ3684508.1"/>
    </source>
</evidence>
<dbReference type="Gene3D" id="1.10.630.10">
    <property type="entry name" value="Cytochrome P450"/>
    <property type="match status" value="1"/>
</dbReference>
<keyword evidence="2 6" id="KW-0479">Metal-binding</keyword>
<dbReference type="InterPro" id="IPR002401">
    <property type="entry name" value="Cyt_P450_E_grp-I"/>
</dbReference>
<feature type="transmembrane region" description="Helical" evidence="8">
    <location>
        <begin position="6"/>
        <end position="22"/>
    </location>
</feature>
<keyword evidence="8" id="KW-0812">Transmembrane</keyword>
<keyword evidence="6 7" id="KW-0349">Heme</keyword>
<dbReference type="InterPro" id="IPR036396">
    <property type="entry name" value="Cyt_P450_sf"/>
</dbReference>
<dbReference type="InterPro" id="IPR001128">
    <property type="entry name" value="Cyt_P450"/>
</dbReference>
<dbReference type="FunFam" id="1.10.630.10:FF:000007">
    <property type="entry name" value="Cytochrome P450 76C4"/>
    <property type="match status" value="1"/>
</dbReference>
<dbReference type="GO" id="GO:0051502">
    <property type="term" value="P:diterpene phytoalexin biosynthetic process"/>
    <property type="evidence" value="ECO:0007669"/>
    <property type="project" value="UniProtKB-ARBA"/>
</dbReference>